<name>A0A843U8L0_COLES</name>
<proteinExistence type="predicted"/>
<comment type="caution">
    <text evidence="1">The sequence shown here is derived from an EMBL/GenBank/DDBJ whole genome shotgun (WGS) entry which is preliminary data.</text>
</comment>
<dbReference type="OrthoDB" id="296632at2759"/>
<evidence type="ECO:0000313" key="2">
    <source>
        <dbReference type="Proteomes" id="UP000652761"/>
    </source>
</evidence>
<dbReference type="AlphaFoldDB" id="A0A843U8L0"/>
<sequence length="199" mass="22517">MALRDLQQILMDLKVVFNLCTWSYSCIILGLPITAGGNRYCSVLFHISPKFIPRWFYLRAEHFHEVIQTTSVIKIWPVVSSTLEMSEPSKVIHVYNVEHEKNQALIQMHDVASAATALQYFTNLQPNIRGRNELTQIVNANVTARTAYPASYAANLWRRCLATNTQNITTGTTTSDIVTRSDLASGPNINLPPRINLWK</sequence>
<keyword evidence="2" id="KW-1185">Reference proteome</keyword>
<dbReference type="Proteomes" id="UP000652761">
    <property type="component" value="Unassembled WGS sequence"/>
</dbReference>
<accession>A0A843U8L0</accession>
<dbReference type="PROSITE" id="PS51257">
    <property type="entry name" value="PROKAR_LIPOPROTEIN"/>
    <property type="match status" value="1"/>
</dbReference>
<organism evidence="1 2">
    <name type="scientific">Colocasia esculenta</name>
    <name type="common">Wild taro</name>
    <name type="synonym">Arum esculentum</name>
    <dbReference type="NCBI Taxonomy" id="4460"/>
    <lineage>
        <taxon>Eukaryota</taxon>
        <taxon>Viridiplantae</taxon>
        <taxon>Streptophyta</taxon>
        <taxon>Embryophyta</taxon>
        <taxon>Tracheophyta</taxon>
        <taxon>Spermatophyta</taxon>
        <taxon>Magnoliopsida</taxon>
        <taxon>Liliopsida</taxon>
        <taxon>Araceae</taxon>
        <taxon>Aroideae</taxon>
        <taxon>Colocasieae</taxon>
        <taxon>Colocasia</taxon>
    </lineage>
</organism>
<reference evidence="1" key="1">
    <citation type="submission" date="2017-07" db="EMBL/GenBank/DDBJ databases">
        <title>Taro Niue Genome Assembly and Annotation.</title>
        <authorList>
            <person name="Atibalentja N."/>
            <person name="Keating K."/>
            <person name="Fields C.J."/>
        </authorList>
    </citation>
    <scope>NUCLEOTIDE SEQUENCE</scope>
    <source>
        <strain evidence="1">Niue_2</strain>
        <tissue evidence="1">Leaf</tissue>
    </source>
</reference>
<dbReference type="EMBL" id="NMUH01000588">
    <property type="protein sequence ID" value="MQL81792.1"/>
    <property type="molecule type" value="Genomic_DNA"/>
</dbReference>
<gene>
    <name evidence="1" type="ORF">Taro_014264</name>
</gene>
<protein>
    <submittedName>
        <fullName evidence="1">Uncharacterized protein</fullName>
    </submittedName>
</protein>
<evidence type="ECO:0000313" key="1">
    <source>
        <dbReference type="EMBL" id="MQL81792.1"/>
    </source>
</evidence>